<accession>A0ACC2AI44</accession>
<name>A0ACC2AI44_DIPCM</name>
<evidence type="ECO:0000313" key="2">
    <source>
        <dbReference type="Proteomes" id="UP001162992"/>
    </source>
</evidence>
<sequence length="402" mass="45459">MEQVDDAEVDDLYKMGQLGDDETTHIFKHLVSPSDVACAAAVSRFWRRIVIESRLWRNLCIRRFPEIEMFEYVVVGGPSAQLSMDVVGKPLSPQQLLIEHHAYSTLCKQLSKEPWERSCISKSISASSTDNFPDESIAQTLYPSPTFSEQFPSYWSSKGQKLADVPEYLTYELVTRLCVVHEVRIRPFEAYFQYGNPIYSAKFVRFRMGYSSSWNQKDELSSTSTTTSSDSCDDYIWTYTSQEFPMVQADTLQHFKLEPPALCVGGVIQIELLGRCQTQRADQLYYICICHVNVVGTPIPDFDCEVVQGKVVLRHDTEKNTSDSLCQAAEESEILDDEPPAGSSNEHSFAARVRQLDATGLLRQDRLLLNTVMGNAVGENLLLDQDQEASSDDEDEYMVNAL</sequence>
<comment type="caution">
    <text evidence="1">The sequence shown here is derived from an EMBL/GenBank/DDBJ whole genome shotgun (WGS) entry which is preliminary data.</text>
</comment>
<evidence type="ECO:0000313" key="1">
    <source>
        <dbReference type="EMBL" id="KAJ7517196.1"/>
    </source>
</evidence>
<dbReference type="Proteomes" id="UP001162992">
    <property type="component" value="Chromosome 21"/>
</dbReference>
<gene>
    <name evidence="1" type="ORF">O6H91_21G014100</name>
</gene>
<dbReference type="EMBL" id="CM055112">
    <property type="protein sequence ID" value="KAJ7517196.1"/>
    <property type="molecule type" value="Genomic_DNA"/>
</dbReference>
<protein>
    <submittedName>
        <fullName evidence="1">Uncharacterized protein</fullName>
    </submittedName>
</protein>
<reference evidence="2" key="1">
    <citation type="journal article" date="2024" name="Proc. Natl. Acad. Sci. U.S.A.">
        <title>Extraordinary preservation of gene collinearity over three hundred million years revealed in homosporous lycophytes.</title>
        <authorList>
            <person name="Li C."/>
            <person name="Wickell D."/>
            <person name="Kuo L.Y."/>
            <person name="Chen X."/>
            <person name="Nie B."/>
            <person name="Liao X."/>
            <person name="Peng D."/>
            <person name="Ji J."/>
            <person name="Jenkins J."/>
            <person name="Williams M."/>
            <person name="Shu S."/>
            <person name="Plott C."/>
            <person name="Barry K."/>
            <person name="Rajasekar S."/>
            <person name="Grimwood J."/>
            <person name="Han X."/>
            <person name="Sun S."/>
            <person name="Hou Z."/>
            <person name="He W."/>
            <person name="Dai G."/>
            <person name="Sun C."/>
            <person name="Schmutz J."/>
            <person name="Leebens-Mack J.H."/>
            <person name="Li F.W."/>
            <person name="Wang L."/>
        </authorList>
    </citation>
    <scope>NUCLEOTIDE SEQUENCE [LARGE SCALE GENOMIC DNA]</scope>
    <source>
        <strain evidence="2">cv. PW_Plant_1</strain>
    </source>
</reference>
<organism evidence="1 2">
    <name type="scientific">Diphasiastrum complanatum</name>
    <name type="common">Issler's clubmoss</name>
    <name type="synonym">Lycopodium complanatum</name>
    <dbReference type="NCBI Taxonomy" id="34168"/>
    <lineage>
        <taxon>Eukaryota</taxon>
        <taxon>Viridiplantae</taxon>
        <taxon>Streptophyta</taxon>
        <taxon>Embryophyta</taxon>
        <taxon>Tracheophyta</taxon>
        <taxon>Lycopodiopsida</taxon>
        <taxon>Lycopodiales</taxon>
        <taxon>Lycopodiaceae</taxon>
        <taxon>Lycopodioideae</taxon>
        <taxon>Diphasiastrum</taxon>
    </lineage>
</organism>
<proteinExistence type="predicted"/>
<keyword evidence="2" id="KW-1185">Reference proteome</keyword>